<feature type="disulfide bond" evidence="6">
    <location>
        <begin position="311"/>
        <end position="321"/>
    </location>
</feature>
<feature type="domain" description="EGF-like" evidence="7">
    <location>
        <begin position="221"/>
        <end position="257"/>
    </location>
</feature>
<evidence type="ECO:0000256" key="5">
    <source>
        <dbReference type="ARBA" id="ARBA00023180"/>
    </source>
</evidence>
<dbReference type="PROSITE" id="PS00022">
    <property type="entry name" value="EGF_1"/>
    <property type="match status" value="9"/>
</dbReference>
<dbReference type="InterPro" id="IPR003410">
    <property type="entry name" value="HYR_dom"/>
</dbReference>
<dbReference type="InterPro" id="IPR001881">
    <property type="entry name" value="EGF-like_Ca-bd_dom"/>
</dbReference>
<feature type="disulfide bond" evidence="6">
    <location>
        <begin position="74"/>
        <end position="83"/>
    </location>
</feature>
<feature type="domain" description="EGF-like" evidence="7">
    <location>
        <begin position="48"/>
        <end position="84"/>
    </location>
</feature>
<dbReference type="FunFam" id="2.10.25.10:FF:000143">
    <property type="entry name" value="Protein crumbs 1"/>
    <property type="match status" value="1"/>
</dbReference>
<comment type="caution">
    <text evidence="9">The sequence shown here is derived from an EMBL/GenBank/DDBJ whole genome shotgun (WGS) entry which is preliminary data.</text>
</comment>
<dbReference type="PANTHER" id="PTHR12916:SF4">
    <property type="entry name" value="UNINFLATABLE, ISOFORM C"/>
    <property type="match status" value="1"/>
</dbReference>
<dbReference type="PANTHER" id="PTHR12916">
    <property type="entry name" value="CYTOCHROME C OXIDASE POLYPEPTIDE VIC-2"/>
    <property type="match status" value="1"/>
</dbReference>
<dbReference type="OrthoDB" id="6287073at2759"/>
<evidence type="ECO:0000313" key="10">
    <source>
        <dbReference type="Proteomes" id="UP000078046"/>
    </source>
</evidence>
<dbReference type="PROSITE" id="PS01187">
    <property type="entry name" value="EGF_CA"/>
    <property type="match status" value="1"/>
</dbReference>
<proteinExistence type="predicted"/>
<dbReference type="InterPro" id="IPR009030">
    <property type="entry name" value="Growth_fac_rcpt_cys_sf"/>
</dbReference>
<dbReference type="FunFam" id="2.10.25.10:FF:000279">
    <property type="entry name" value="Neurogenic locus notch 1"/>
    <property type="match status" value="1"/>
</dbReference>
<protein>
    <submittedName>
        <fullName evidence="9">Epidermal growth factor-related protein 3</fullName>
    </submittedName>
</protein>
<feature type="domain" description="EGF-like" evidence="7">
    <location>
        <begin position="307"/>
        <end position="342"/>
    </location>
</feature>
<dbReference type="Gene3D" id="2.60.120.200">
    <property type="match status" value="1"/>
</dbReference>
<dbReference type="InterPro" id="IPR011641">
    <property type="entry name" value="Tyr-kin_ephrin_A/B_rcpt-like"/>
</dbReference>
<feature type="disulfide bond" evidence="6">
    <location>
        <begin position="247"/>
        <end position="256"/>
    </location>
</feature>
<feature type="disulfide bond" evidence="6">
    <location>
        <begin position="112"/>
        <end position="121"/>
    </location>
</feature>
<evidence type="ECO:0000256" key="1">
    <source>
        <dbReference type="ARBA" id="ARBA00022536"/>
    </source>
</evidence>
<feature type="domain" description="EGF-like" evidence="7">
    <location>
        <begin position="183"/>
        <end position="219"/>
    </location>
</feature>
<dbReference type="InterPro" id="IPR000742">
    <property type="entry name" value="EGF"/>
</dbReference>
<evidence type="ECO:0000256" key="4">
    <source>
        <dbReference type="ARBA" id="ARBA00023157"/>
    </source>
</evidence>
<feature type="disulfide bond" evidence="6">
    <location>
        <begin position="332"/>
        <end position="341"/>
    </location>
</feature>
<feature type="domain" description="EGF-like" evidence="7">
    <location>
        <begin position="421"/>
        <end position="457"/>
    </location>
</feature>
<evidence type="ECO:0000313" key="9">
    <source>
        <dbReference type="EMBL" id="OAF65761.1"/>
    </source>
</evidence>
<dbReference type="Gene3D" id="2.10.25.10">
    <property type="entry name" value="Laminin"/>
    <property type="match status" value="9"/>
</dbReference>
<dbReference type="Pfam" id="PF00008">
    <property type="entry name" value="EGF"/>
    <property type="match status" value="2"/>
</dbReference>
<evidence type="ECO:0000256" key="3">
    <source>
        <dbReference type="ARBA" id="ARBA00022737"/>
    </source>
</evidence>
<keyword evidence="5" id="KW-0325">Glycoprotein</keyword>
<dbReference type="CDD" id="cd00054">
    <property type="entry name" value="EGF_CA"/>
    <property type="match status" value="1"/>
</dbReference>
<feature type="domain" description="EGF-like" evidence="7">
    <location>
        <begin position="10"/>
        <end position="46"/>
    </location>
</feature>
<dbReference type="Pfam" id="PF13385">
    <property type="entry name" value="Laminin_G_3"/>
    <property type="match status" value="1"/>
</dbReference>
<comment type="caution">
    <text evidence="6">Lacks conserved residue(s) required for the propagation of feature annotation.</text>
</comment>
<dbReference type="GO" id="GO:0005509">
    <property type="term" value="F:calcium ion binding"/>
    <property type="evidence" value="ECO:0007669"/>
    <property type="project" value="InterPro"/>
</dbReference>
<keyword evidence="10" id="KW-1185">Reference proteome</keyword>
<keyword evidence="3" id="KW-0677">Repeat</keyword>
<feature type="non-terminal residue" evidence="9">
    <location>
        <position position="1"/>
    </location>
</feature>
<sequence length="2296" mass="249948">YTGVNCETKTTNNCAAAPCSNGGSCIDALVGFTCICRDGFTGATCATKFDYCTKVTCSNAGTCVSYGIRSICNCPKGYNGDKCATKIDYCLEKPCGPKGTCASTTNGATCTCIESYTGTFCFTVPKYCGLNTCTTATEMCIDSYKGSKAYCVCPSDYNSAPAVYTSARNGYSITSLNLGKCGVKLYCAQNPCLNGGTCKEGTYTFVCTCATGYKGATCNVNIDNCIPNPCKNKKKCTDLVNDFSCACGTDYSGKDCSKYIAGCASNKCSAIGTDVTLPNKGCNEIESQLLFQCICKVGYYSNLCSVIHNNCNHNPCVNGACTSSLNAYSCSCTAGWSGKNCDEPLNICLTKTCQNSGVCNTIFNDIYCACTTGYSGNVCETKLTYCDANSCLGAGSTCVEAVNKYTCTCVGDYSGSYCEYNKKACAKIVCENNGKLVHDGNKYVCQCQLDFEGTLCEKSKDNCLNVNIVVPAKCIDGIGTYYILCPPGYESSDCKSKANPDFDLKFFSNGQNQGVRSLHPFLMDSSALTFGLWFKLDTISGTLFQLFELTSSFSIVDARKIIDFDVKKITVSIDPASSVSYTFNANLFSIEKWYYVVIAWDNVAGNLEIYVNSAKEYTMNNYALNKKLAKYGTVSLGAAYTPNNHDFTANTKITGSITRVTGWSKQLTHTEISTLSGSPTSTVVPNLMVHWGQYMIGSGVSVIRPSKVTEVVSVCPVGFTGANCKTPLKDKISPIFKSCPSNKIHTTSTGKVQSSWDIPIVEGATTTPQSNYALGASLNPDTYNIVYIAYDASKNAAICSFYYTVQELLCLTPKLNVADKFATQFCSTGYYPVKHCAPKCPKNSAFLVASPNIYTCGTQGSFSYRNTLTVTYPKCEIVKQENLNAKVLIRYDSITACLQLLNTNTIKDHFCKIMNTVNQKWGKTLGGKNALCPNGDCCTSSNVKLVISCHTPSNLDLLLANSVNAIKRRRRQTQSQNSALITLSIDGIPLIVYDSTLSQEAQNLIYHFLLDLGASDLTKLLVNGNPTFITLNTIPSCLEGQTLQNNNCYDCPIGTYFVAGECFNCPINTYQPLTKQTLCLSCPVNQITMNTGSIALTDCIDKCPIGKYHGFNLVNGIQVPVCIDCPKGSYQDLIGQTVCKYCDADKTTQNLGSTTITSCYIICPSGQEYIMTSCKDCPIDRYRTTGVNFNCVSCPANFIATAPGAKIAAECTISACAAGNYRNVATNVCIACPRGQYQPAIWQTSCISCPAGKTTVGTASTALTNCLFYCAPGSYQADLAVETCSPCLVGFFKDNDIPKKECTACISPFVTASTASKLITDCNVLKCPKGNEGKVDKCIPCQIGFYKDNENVNQMCVACPKTHVTISTGSIASTDCNIPICKIGYENIDGICQPCKVGFYKSTVGPLDVCIVCPINYATAVTGATSNTDCNLLKCPKGKQEIFGVCTDCPVAYFKSVDTPKSFCVNCPVSYTTIGVGSKSLLDCKLLICQKGYHEVAQICVPCIIGYYKDNELPTKLCVKCPSSHVTKTTGSTSSNDCNVHICPKGYEEENYQCNPCKIGYYKDITTANVKCSICPITHSTKNIGSDSLSDCNVLRCELGQEDINGVCVACIQGYYKDNTNAGDECKHCPDSYTTVKTGSIYKSDCILHICPKGFENLNDKCTPCKLGYYKDNEDPLEVCKICPATFSTYSIGATKVEDCNLKLCPKGFEEVAQMCTPCKVGFYKNNDLTNTKCVACPITFITENTGSQKVEDCSVHKCDAGYESINDQCSPCSVGYYKNNNYPSQKCYKCPATFVTATMASKYITDCKLQKCEPGYESINNLCSPCPLNKYKDNNNYAEMCSDCPSTYLTHFTASTSINDCNLLQCDEGFEENDGRCSPCKIGYYKDNNLPLKVCAKCPSTFITEKMSSESINDCNLLICQKGYEEIKGTCVACEIGSYKENEIPESRCIKCPPTFMTKFTGSILASDCNIQKCPAGQYSKYSKCIYCQIGYFRTVDGSLYECTKCPNEYSTVKMGSQSIFDCSEHICPLGQESIQGICQSCKIGYYKGTNSKEDCKPCPIGIFTKRIGSTSDSDCNVKNCPEGYENINLQCYPCKVGFYKDSDDHSLCKKCYNERLTINSASTSISNCTVESCGAGKYYNMDRKLCTICDIGEYRESDGDALKCEKCNNDLITEYEGSVSYNDCNIVKCEPGTRRINDDLCEKCQIGYYQTKKWQTKCEKCPVNYTTLKIGQDSESDCIYDCDTGYEKSDNEDKCVECERGYYRNKFQNVKCIKCPIAFTTPDIGSGSPLDCNI</sequence>
<feature type="disulfide bond" evidence="6">
    <location>
        <begin position="370"/>
        <end position="379"/>
    </location>
</feature>
<dbReference type="FunFam" id="2.10.25.10:FF:000472">
    <property type="entry name" value="Uncharacterized protein, isoform A"/>
    <property type="match status" value="1"/>
</dbReference>
<feature type="disulfide bond" evidence="6">
    <location>
        <begin position="209"/>
        <end position="218"/>
    </location>
</feature>
<evidence type="ECO:0000256" key="6">
    <source>
        <dbReference type="PROSITE-ProRule" id="PRU00076"/>
    </source>
</evidence>
<dbReference type="EMBL" id="LWCA01001158">
    <property type="protein sequence ID" value="OAF65761.1"/>
    <property type="molecule type" value="Genomic_DNA"/>
</dbReference>
<dbReference type="PROSITE" id="PS00010">
    <property type="entry name" value="ASX_HYDROXYL"/>
    <property type="match status" value="2"/>
</dbReference>
<dbReference type="SMART" id="SM00181">
    <property type="entry name" value="EGF"/>
    <property type="match status" value="16"/>
</dbReference>
<evidence type="ECO:0000259" key="8">
    <source>
        <dbReference type="PROSITE" id="PS50825"/>
    </source>
</evidence>
<dbReference type="PROSITE" id="PS50825">
    <property type="entry name" value="HYR"/>
    <property type="match status" value="1"/>
</dbReference>
<dbReference type="InterPro" id="IPR013320">
    <property type="entry name" value="ConA-like_dom_sf"/>
</dbReference>
<dbReference type="SMART" id="SM01411">
    <property type="entry name" value="Ephrin_rec_like"/>
    <property type="match status" value="23"/>
</dbReference>
<organism evidence="9 10">
    <name type="scientific">Intoshia linei</name>
    <dbReference type="NCBI Taxonomy" id="1819745"/>
    <lineage>
        <taxon>Eukaryota</taxon>
        <taxon>Metazoa</taxon>
        <taxon>Spiralia</taxon>
        <taxon>Lophotrochozoa</taxon>
        <taxon>Mesozoa</taxon>
        <taxon>Orthonectida</taxon>
        <taxon>Rhopaluridae</taxon>
        <taxon>Intoshia</taxon>
    </lineage>
</organism>
<keyword evidence="2" id="KW-0732">Signal</keyword>
<feature type="domain" description="EGF-like" evidence="7">
    <location>
        <begin position="344"/>
        <end position="380"/>
    </location>
</feature>
<feature type="disulfide bond" evidence="6">
    <location>
        <begin position="409"/>
        <end position="418"/>
    </location>
</feature>
<name>A0A177AWH0_9BILA</name>
<dbReference type="SMART" id="SM00179">
    <property type="entry name" value="EGF_CA"/>
    <property type="match status" value="8"/>
</dbReference>
<dbReference type="SUPFAM" id="SSF57196">
    <property type="entry name" value="EGF/Laminin"/>
    <property type="match status" value="9"/>
</dbReference>
<dbReference type="InterPro" id="IPR018097">
    <property type="entry name" value="EGF_Ca-bd_CS"/>
</dbReference>
<feature type="domain" description="EGF-like" evidence="7">
    <location>
        <begin position="382"/>
        <end position="419"/>
    </location>
</feature>
<dbReference type="Proteomes" id="UP000078046">
    <property type="component" value="Unassembled WGS sequence"/>
</dbReference>
<keyword evidence="1 6" id="KW-0245">EGF-like domain</keyword>
<evidence type="ECO:0000256" key="2">
    <source>
        <dbReference type="ARBA" id="ARBA00022729"/>
    </source>
</evidence>
<feature type="domain" description="HYR" evidence="8">
    <location>
        <begin position="729"/>
        <end position="807"/>
    </location>
</feature>
<gene>
    <name evidence="9" type="ORF">A3Q56_06516</name>
</gene>
<keyword evidence="4 6" id="KW-1015">Disulfide bond</keyword>
<accession>A0A177AWH0</accession>
<dbReference type="SUPFAM" id="SSF49899">
    <property type="entry name" value="Concanavalin A-like lectins/glucanases"/>
    <property type="match status" value="1"/>
</dbReference>
<feature type="domain" description="EGF-like" evidence="7">
    <location>
        <begin position="86"/>
        <end position="122"/>
    </location>
</feature>
<dbReference type="SUPFAM" id="SSF57184">
    <property type="entry name" value="Growth factor receptor domain"/>
    <property type="match status" value="8"/>
</dbReference>
<dbReference type="PROSITE" id="PS50026">
    <property type="entry name" value="EGF_3"/>
    <property type="match status" value="9"/>
</dbReference>
<dbReference type="PROSITE" id="PS01186">
    <property type="entry name" value="EGF_2"/>
    <property type="match status" value="6"/>
</dbReference>
<feature type="disulfide bond" evidence="6">
    <location>
        <begin position="447"/>
        <end position="456"/>
    </location>
</feature>
<dbReference type="Pfam" id="PF07699">
    <property type="entry name" value="Ephrin_rec_like"/>
    <property type="match status" value="22"/>
</dbReference>
<feature type="disulfide bond" evidence="6">
    <location>
        <begin position="36"/>
        <end position="45"/>
    </location>
</feature>
<feature type="non-terminal residue" evidence="9">
    <location>
        <position position="2296"/>
    </location>
</feature>
<evidence type="ECO:0000259" key="7">
    <source>
        <dbReference type="PROSITE" id="PS50026"/>
    </source>
</evidence>
<dbReference type="Gene3D" id="2.10.50.10">
    <property type="entry name" value="Tumor Necrosis Factor Receptor, subunit A, domain 2"/>
    <property type="match status" value="21"/>
</dbReference>
<dbReference type="InterPro" id="IPR000152">
    <property type="entry name" value="EGF-type_Asp/Asn_hydroxyl_site"/>
</dbReference>
<reference evidence="9 10" key="1">
    <citation type="submission" date="2016-04" db="EMBL/GenBank/DDBJ databases">
        <title>The genome of Intoshia linei affirms orthonectids as highly simplified spiralians.</title>
        <authorList>
            <person name="Mikhailov K.V."/>
            <person name="Slusarev G.S."/>
            <person name="Nikitin M.A."/>
            <person name="Logacheva M.D."/>
            <person name="Penin A."/>
            <person name="Aleoshin V."/>
            <person name="Panchin Y.V."/>
        </authorList>
    </citation>
    <scope>NUCLEOTIDE SEQUENCE [LARGE SCALE GENOMIC DNA]</scope>
    <source>
        <strain evidence="9">Intl2013</strain>
        <tissue evidence="9">Whole animal</tissue>
    </source>
</reference>